<comment type="function">
    <text evidence="11 13">F(1)F(0) ATP synthase produces ATP from ADP in the presence of a proton or sodium gradient. F-type ATPases consist of two structural domains, F(1) containing the extramembraneous catalytic core and F(0) containing the membrane proton channel, linked together by a central stalk and a peripheral stalk. During catalysis, ATP synthesis in the catalytic domain of F(1) is coupled via a rotary mechanism of the central stalk subunits to proton translocation.</text>
</comment>
<dbReference type="GO" id="GO:0012505">
    <property type="term" value="C:endomembrane system"/>
    <property type="evidence" value="ECO:0007669"/>
    <property type="project" value="UniProtKB-SubCell"/>
</dbReference>
<dbReference type="InterPro" id="IPR002146">
    <property type="entry name" value="ATP_synth_b/b'su_bac/chlpt"/>
</dbReference>
<dbReference type="GO" id="GO:0005886">
    <property type="term" value="C:plasma membrane"/>
    <property type="evidence" value="ECO:0007669"/>
    <property type="project" value="UniProtKB-SubCell"/>
</dbReference>
<comment type="subcellular location">
    <subcellularLocation>
        <location evidence="13">Cell membrane</location>
        <topology evidence="13">Single-pass membrane protein</topology>
    </subcellularLocation>
    <subcellularLocation>
        <location evidence="12">Endomembrane system</location>
        <topology evidence="12">Single-pass membrane protein</topology>
    </subcellularLocation>
</comment>
<dbReference type="GO" id="GO:0045259">
    <property type="term" value="C:proton-transporting ATP synthase complex"/>
    <property type="evidence" value="ECO:0007669"/>
    <property type="project" value="UniProtKB-KW"/>
</dbReference>
<evidence type="ECO:0000256" key="12">
    <source>
        <dbReference type="ARBA" id="ARBA00037847"/>
    </source>
</evidence>
<comment type="caution">
    <text evidence="15">The sequence shown here is derived from an EMBL/GenBank/DDBJ whole genome shotgun (WGS) entry which is preliminary data.</text>
</comment>
<dbReference type="Pfam" id="PF00430">
    <property type="entry name" value="ATP-synt_B"/>
    <property type="match status" value="1"/>
</dbReference>
<evidence type="ECO:0000256" key="3">
    <source>
        <dbReference type="ARBA" id="ARBA00022475"/>
    </source>
</evidence>
<evidence type="ECO:0000256" key="11">
    <source>
        <dbReference type="ARBA" id="ARBA00025198"/>
    </source>
</evidence>
<organism evidence="15 16">
    <name type="scientific">Candidatus Kaiserbacteria bacterium CG10_big_fil_rev_8_21_14_0_10_45_20</name>
    <dbReference type="NCBI Taxonomy" id="1974607"/>
    <lineage>
        <taxon>Bacteria</taxon>
        <taxon>Candidatus Kaiseribacteriota</taxon>
    </lineage>
</organism>
<comment type="subunit">
    <text evidence="13">F-type ATPases have 2 components, F(1) - the catalytic core - and F(0) - the membrane proton channel. F(1) has five subunits: alpha(3), beta(3), gamma(1), delta(1), epsilon(1). F(0) has three main subunits: a(1), b(2) and c(10-14). The alpha and beta chains form an alternating ring which encloses part of the gamma chain. F(1) is attached to F(0) by a central stalk formed by the gamma and epsilon chains, while a peripheral stalk is formed by the delta and b chains.</text>
</comment>
<proteinExistence type="inferred from homology"/>
<keyword evidence="2 13" id="KW-0813">Transport</keyword>
<keyword evidence="9 13" id="KW-0472">Membrane</keyword>
<keyword evidence="3 13" id="KW-1003">Cell membrane</keyword>
<gene>
    <name evidence="13 15" type="primary">atpF</name>
    <name evidence="15" type="ORF">COU15_00485</name>
</gene>
<sequence>MAELFSAFGLDWKLLIAQTVNFVIVFGGLTFFLYKPVLKIISEREAKIAQGIKDAEKAEKARLKIEEEKAGIIAFAHQGAEDIVSRAQEEAKRERGEIVVKAQERAEGILEGARAEGEELKRSALKESEQEIARVAILATEKLIRTKLEANT</sequence>
<evidence type="ECO:0000256" key="10">
    <source>
        <dbReference type="ARBA" id="ARBA00023310"/>
    </source>
</evidence>
<feature type="transmembrane region" description="Helical" evidence="13">
    <location>
        <begin position="12"/>
        <end position="34"/>
    </location>
</feature>
<dbReference type="PANTHER" id="PTHR33445">
    <property type="entry name" value="ATP SYNTHASE SUBUNIT B', CHLOROPLASTIC"/>
    <property type="match status" value="1"/>
</dbReference>
<evidence type="ECO:0000256" key="1">
    <source>
        <dbReference type="ARBA" id="ARBA00005513"/>
    </source>
</evidence>
<dbReference type="EMBL" id="PFBH01000001">
    <property type="protein sequence ID" value="PIR85559.1"/>
    <property type="molecule type" value="Genomic_DNA"/>
</dbReference>
<protein>
    <recommendedName>
        <fullName evidence="13">ATP synthase subunit b</fullName>
    </recommendedName>
    <alternativeName>
        <fullName evidence="13">ATP synthase F(0) sector subunit b</fullName>
    </alternativeName>
    <alternativeName>
        <fullName evidence="13">ATPase subunit I</fullName>
    </alternativeName>
    <alternativeName>
        <fullName evidence="13">F-type ATPase subunit b</fullName>
        <shortName evidence="13">F-ATPase subunit b</shortName>
    </alternativeName>
</protein>
<dbReference type="GO" id="GO:0046933">
    <property type="term" value="F:proton-transporting ATP synthase activity, rotational mechanism"/>
    <property type="evidence" value="ECO:0007669"/>
    <property type="project" value="UniProtKB-UniRule"/>
</dbReference>
<dbReference type="Proteomes" id="UP000229315">
    <property type="component" value="Unassembled WGS sequence"/>
</dbReference>
<keyword evidence="7 13" id="KW-1133">Transmembrane helix</keyword>
<dbReference type="InterPro" id="IPR050059">
    <property type="entry name" value="ATP_synthase_B_chain"/>
</dbReference>
<evidence type="ECO:0000256" key="4">
    <source>
        <dbReference type="ARBA" id="ARBA00022547"/>
    </source>
</evidence>
<evidence type="ECO:0000313" key="15">
    <source>
        <dbReference type="EMBL" id="PIR85559.1"/>
    </source>
</evidence>
<evidence type="ECO:0000256" key="8">
    <source>
        <dbReference type="ARBA" id="ARBA00023065"/>
    </source>
</evidence>
<evidence type="ECO:0000256" key="2">
    <source>
        <dbReference type="ARBA" id="ARBA00022448"/>
    </source>
</evidence>
<evidence type="ECO:0000256" key="14">
    <source>
        <dbReference type="RuleBase" id="RU003848"/>
    </source>
</evidence>
<dbReference type="HAMAP" id="MF_01398">
    <property type="entry name" value="ATP_synth_b_bprime"/>
    <property type="match status" value="1"/>
</dbReference>
<keyword evidence="6 13" id="KW-0375">Hydrogen ion transport</keyword>
<keyword evidence="8 13" id="KW-0406">Ion transport</keyword>
<keyword evidence="4 13" id="KW-0138">CF(0)</keyword>
<dbReference type="CDD" id="cd06503">
    <property type="entry name" value="ATP-synt_Fo_b"/>
    <property type="match status" value="1"/>
</dbReference>
<evidence type="ECO:0000313" key="16">
    <source>
        <dbReference type="Proteomes" id="UP000229315"/>
    </source>
</evidence>
<comment type="function">
    <text evidence="13">Component of the F(0) channel, it forms part of the peripheral stalk, linking F(1) to F(0).</text>
</comment>
<keyword evidence="10 13" id="KW-0066">ATP synthesis</keyword>
<dbReference type="AlphaFoldDB" id="A0A2H0UGM3"/>
<dbReference type="PANTHER" id="PTHR33445:SF1">
    <property type="entry name" value="ATP SYNTHASE SUBUNIT B"/>
    <property type="match status" value="1"/>
</dbReference>
<evidence type="ECO:0000256" key="9">
    <source>
        <dbReference type="ARBA" id="ARBA00023136"/>
    </source>
</evidence>
<evidence type="ECO:0000256" key="13">
    <source>
        <dbReference type="HAMAP-Rule" id="MF_01398"/>
    </source>
</evidence>
<reference evidence="16" key="1">
    <citation type="submission" date="2017-09" db="EMBL/GenBank/DDBJ databases">
        <title>Depth-based differentiation of microbial function through sediment-hosted aquifers and enrichment of novel symbionts in the deep terrestrial subsurface.</title>
        <authorList>
            <person name="Probst A.J."/>
            <person name="Ladd B."/>
            <person name="Jarett J.K."/>
            <person name="Geller-Mcgrath D.E."/>
            <person name="Sieber C.M.K."/>
            <person name="Emerson J.B."/>
            <person name="Anantharaman K."/>
            <person name="Thomas B.C."/>
            <person name="Malmstrom R."/>
            <person name="Stieglmeier M."/>
            <person name="Klingl A."/>
            <person name="Woyke T."/>
            <person name="Ryan C.M."/>
            <person name="Banfield J.F."/>
        </authorList>
    </citation>
    <scope>NUCLEOTIDE SEQUENCE [LARGE SCALE GENOMIC DNA]</scope>
</reference>
<name>A0A2H0UGM3_9BACT</name>
<dbReference type="NCBIfam" id="TIGR01144">
    <property type="entry name" value="ATP_synt_b"/>
    <property type="match status" value="1"/>
</dbReference>
<accession>A0A2H0UGM3</accession>
<dbReference type="GO" id="GO:0046961">
    <property type="term" value="F:proton-transporting ATPase activity, rotational mechanism"/>
    <property type="evidence" value="ECO:0007669"/>
    <property type="project" value="TreeGrafter"/>
</dbReference>
<evidence type="ECO:0000256" key="6">
    <source>
        <dbReference type="ARBA" id="ARBA00022781"/>
    </source>
</evidence>
<evidence type="ECO:0000256" key="5">
    <source>
        <dbReference type="ARBA" id="ARBA00022692"/>
    </source>
</evidence>
<dbReference type="InterPro" id="IPR005864">
    <property type="entry name" value="ATP_synth_F0_bsu_bac"/>
</dbReference>
<keyword evidence="5 13" id="KW-0812">Transmembrane</keyword>
<evidence type="ECO:0000256" key="7">
    <source>
        <dbReference type="ARBA" id="ARBA00022989"/>
    </source>
</evidence>
<comment type="similarity">
    <text evidence="1 13 14">Belongs to the ATPase B chain family.</text>
</comment>